<proteinExistence type="predicted"/>
<organism evidence="1 2">
    <name type="scientific">Nocardioides zeae</name>
    <dbReference type="NCBI Taxonomy" id="1457234"/>
    <lineage>
        <taxon>Bacteria</taxon>
        <taxon>Bacillati</taxon>
        <taxon>Actinomycetota</taxon>
        <taxon>Actinomycetes</taxon>
        <taxon>Propionibacteriales</taxon>
        <taxon>Nocardioidaceae</taxon>
        <taxon>Nocardioides</taxon>
    </lineage>
</organism>
<reference evidence="1" key="1">
    <citation type="submission" date="2023-07" db="EMBL/GenBank/DDBJ databases">
        <title>Functional and genomic diversity of the sorghum phyllosphere microbiome.</title>
        <authorList>
            <person name="Shade A."/>
        </authorList>
    </citation>
    <scope>NUCLEOTIDE SEQUENCE</scope>
    <source>
        <strain evidence="1">SORGH_AS_1067</strain>
    </source>
</reference>
<dbReference type="EMBL" id="JAUTAN010000001">
    <property type="protein sequence ID" value="MDQ1103539.1"/>
    <property type="molecule type" value="Genomic_DNA"/>
</dbReference>
<name>A0AAJ1X1L2_9ACTN</name>
<dbReference type="AlphaFoldDB" id="A0AAJ1X1L2"/>
<evidence type="ECO:0000313" key="2">
    <source>
        <dbReference type="Proteomes" id="UP001239215"/>
    </source>
</evidence>
<gene>
    <name evidence="1" type="ORF">QE405_000823</name>
</gene>
<dbReference type="Proteomes" id="UP001239215">
    <property type="component" value="Unassembled WGS sequence"/>
</dbReference>
<dbReference type="RefSeq" id="WP_307198953.1">
    <property type="nucleotide sequence ID" value="NZ_JAUTAN010000001.1"/>
</dbReference>
<evidence type="ECO:0000313" key="1">
    <source>
        <dbReference type="EMBL" id="MDQ1103539.1"/>
    </source>
</evidence>
<protein>
    <submittedName>
        <fullName evidence="1">Uncharacterized protein</fullName>
    </submittedName>
</protein>
<accession>A0AAJ1X1L2</accession>
<sequence>MERPQGPPVDHIHIVETGLAVHGWLEAGADPDDVPPGVDIVVAGWSDGPFDMPRRTGRRLPGLPPPAAATRVYAAVFEMQVEGGLLRVSMTAEDERVASGYGTPGDTSLLDATTRPAGTARPLLQPAGGGAASGWQVDALLLRDDVVSATFGGDPLEITPHGVVLLISGDRTPPTLELFDAAGDLLASGTTIDLVREVVDSGAWPA</sequence>
<comment type="caution">
    <text evidence="1">The sequence shown here is derived from an EMBL/GenBank/DDBJ whole genome shotgun (WGS) entry which is preliminary data.</text>
</comment>